<accession>A0A744AN95</accession>
<proteinExistence type="predicted"/>
<comment type="caution">
    <text evidence="1">The sequence shown here is derived from an EMBL/GenBank/DDBJ whole genome shotgun (WGS) entry which is preliminary data.</text>
</comment>
<gene>
    <name evidence="1" type="ORF">G8M92_001851</name>
</gene>
<reference evidence="1" key="1">
    <citation type="journal article" date="2018" name="Genome Biol.">
        <title>SKESA: strategic k-mer extension for scrupulous assemblies.</title>
        <authorList>
            <person name="Souvorov A."/>
            <person name="Agarwala R."/>
            <person name="Lipman D.J."/>
        </authorList>
    </citation>
    <scope>NUCLEOTIDE SEQUENCE</scope>
    <source>
        <strain evidence="1">MA.146 YAT-5</strain>
    </source>
</reference>
<protein>
    <submittedName>
        <fullName evidence="1">Uncharacterized protein</fullName>
    </submittedName>
</protein>
<reference evidence="1" key="2">
    <citation type="submission" date="2020-02" db="EMBL/GenBank/DDBJ databases">
        <authorList>
            <consortium name="NCBI Pathogen Detection Project"/>
        </authorList>
    </citation>
    <scope>NUCLEOTIDE SEQUENCE</scope>
    <source>
        <strain evidence="1">MA.146 YAT-5</strain>
    </source>
</reference>
<dbReference type="AlphaFoldDB" id="A0A744AN95"/>
<dbReference type="EMBL" id="DAAUNR010000003">
    <property type="protein sequence ID" value="HAF2308484.1"/>
    <property type="molecule type" value="Genomic_DNA"/>
</dbReference>
<sequence>MGGGPVRTFSEYKILHVKVIVSDDRHTEVDASESLIGHIANYTLTYKPA</sequence>
<evidence type="ECO:0000313" key="1">
    <source>
        <dbReference type="EMBL" id="HAF2308484.1"/>
    </source>
</evidence>
<name>A0A744AN95_SALER</name>
<organism evidence="1">
    <name type="scientific">Salmonella enterica</name>
    <name type="common">Salmonella choleraesuis</name>
    <dbReference type="NCBI Taxonomy" id="28901"/>
    <lineage>
        <taxon>Bacteria</taxon>
        <taxon>Pseudomonadati</taxon>
        <taxon>Pseudomonadota</taxon>
        <taxon>Gammaproteobacteria</taxon>
        <taxon>Enterobacterales</taxon>
        <taxon>Enterobacteriaceae</taxon>
        <taxon>Salmonella</taxon>
    </lineage>
</organism>